<reference evidence="2" key="1">
    <citation type="submission" date="2023-03" db="EMBL/GenBank/DDBJ databases">
        <title>Massive genome expansion in bonnet fungi (Mycena s.s.) driven by repeated elements and novel gene families across ecological guilds.</title>
        <authorList>
            <consortium name="Lawrence Berkeley National Laboratory"/>
            <person name="Harder C.B."/>
            <person name="Miyauchi S."/>
            <person name="Viragh M."/>
            <person name="Kuo A."/>
            <person name="Thoen E."/>
            <person name="Andreopoulos B."/>
            <person name="Lu D."/>
            <person name="Skrede I."/>
            <person name="Drula E."/>
            <person name="Henrissat B."/>
            <person name="Morin E."/>
            <person name="Kohler A."/>
            <person name="Barry K."/>
            <person name="LaButti K."/>
            <person name="Morin E."/>
            <person name="Salamov A."/>
            <person name="Lipzen A."/>
            <person name="Mereny Z."/>
            <person name="Hegedus B."/>
            <person name="Baldrian P."/>
            <person name="Stursova M."/>
            <person name="Weitz H."/>
            <person name="Taylor A."/>
            <person name="Grigoriev I.V."/>
            <person name="Nagy L.G."/>
            <person name="Martin F."/>
            <person name="Kauserud H."/>
        </authorList>
    </citation>
    <scope>NUCLEOTIDE SEQUENCE</scope>
    <source>
        <strain evidence="2">CBHHK067</strain>
    </source>
</reference>
<proteinExistence type="predicted"/>
<dbReference type="Proteomes" id="UP001221757">
    <property type="component" value="Unassembled WGS sequence"/>
</dbReference>
<protein>
    <submittedName>
        <fullName evidence="2">Uncharacterized protein</fullName>
    </submittedName>
</protein>
<gene>
    <name evidence="2" type="ORF">B0H17DRAFT_1134404</name>
</gene>
<evidence type="ECO:0000313" key="3">
    <source>
        <dbReference type="Proteomes" id="UP001221757"/>
    </source>
</evidence>
<organism evidence="2 3">
    <name type="scientific">Mycena rosella</name>
    <name type="common">Pink bonnet</name>
    <name type="synonym">Agaricus rosellus</name>
    <dbReference type="NCBI Taxonomy" id="1033263"/>
    <lineage>
        <taxon>Eukaryota</taxon>
        <taxon>Fungi</taxon>
        <taxon>Dikarya</taxon>
        <taxon>Basidiomycota</taxon>
        <taxon>Agaricomycotina</taxon>
        <taxon>Agaricomycetes</taxon>
        <taxon>Agaricomycetidae</taxon>
        <taxon>Agaricales</taxon>
        <taxon>Marasmiineae</taxon>
        <taxon>Mycenaceae</taxon>
        <taxon>Mycena</taxon>
    </lineage>
</organism>
<comment type="caution">
    <text evidence="2">The sequence shown here is derived from an EMBL/GenBank/DDBJ whole genome shotgun (WGS) entry which is preliminary data.</text>
</comment>
<feature type="region of interest" description="Disordered" evidence="1">
    <location>
        <begin position="91"/>
        <end position="170"/>
    </location>
</feature>
<name>A0AAD7GGY6_MYCRO</name>
<dbReference type="EMBL" id="JARKIE010000065">
    <property type="protein sequence ID" value="KAJ7690380.1"/>
    <property type="molecule type" value="Genomic_DNA"/>
</dbReference>
<accession>A0AAD7GGY6</accession>
<evidence type="ECO:0000256" key="1">
    <source>
        <dbReference type="SAM" id="MobiDB-lite"/>
    </source>
</evidence>
<evidence type="ECO:0000313" key="2">
    <source>
        <dbReference type="EMBL" id="KAJ7690380.1"/>
    </source>
</evidence>
<keyword evidence="3" id="KW-1185">Reference proteome</keyword>
<sequence>MSFEFHGGIMAYEHLRVAAPALDAQQVGDIMQSIFLHTSSWAAGTSSATGMLMFFAVFFDVGGDDALGEGVFDLMFNRRTVQEIEKAYPCADFGPETSETLDEERQEKPNLPRKDGERLERGEGHKWAESKGAGAGAAACGDKEAAMYRRGIESGSDPRERAEIGGRGGE</sequence>
<dbReference type="AlphaFoldDB" id="A0AAD7GGY6"/>
<feature type="compositionally biased region" description="Basic and acidic residues" evidence="1">
    <location>
        <begin position="103"/>
        <end position="129"/>
    </location>
</feature>
<feature type="compositionally biased region" description="Low complexity" evidence="1">
    <location>
        <begin position="130"/>
        <end position="140"/>
    </location>
</feature>
<feature type="compositionally biased region" description="Basic and acidic residues" evidence="1">
    <location>
        <begin position="141"/>
        <end position="170"/>
    </location>
</feature>